<comment type="caution">
    <text evidence="1">The sequence shown here is derived from an EMBL/GenBank/DDBJ whole genome shotgun (WGS) entry which is preliminary data.</text>
</comment>
<dbReference type="Proteomes" id="UP000644749">
    <property type="component" value="Unassembled WGS sequence"/>
</dbReference>
<evidence type="ECO:0008006" key="3">
    <source>
        <dbReference type="Google" id="ProtNLM"/>
    </source>
</evidence>
<proteinExistence type="predicted"/>
<dbReference type="EMBL" id="JAESHT010000013">
    <property type="protein sequence ID" value="MBL3674798.1"/>
    <property type="molecule type" value="Genomic_DNA"/>
</dbReference>
<dbReference type="RefSeq" id="WP_191311338.1">
    <property type="nucleotide sequence ID" value="NZ_BNCL01000013.1"/>
</dbReference>
<name>A0ABS1S7V2_9RHOB</name>
<keyword evidence="2" id="KW-1185">Reference proteome</keyword>
<reference evidence="1 2" key="1">
    <citation type="submission" date="2021-01" db="EMBL/GenBank/DDBJ databases">
        <title>011410 draft genome.</title>
        <authorList>
            <person name="Lang L."/>
        </authorList>
    </citation>
    <scope>NUCLEOTIDE SEQUENCE [LARGE SCALE GENOMIC DNA]</scope>
    <source>
        <strain evidence="1 2">KCTC 42845</strain>
    </source>
</reference>
<protein>
    <recommendedName>
        <fullName evidence="3">MSP domain-containing protein</fullName>
    </recommendedName>
</protein>
<gene>
    <name evidence="1" type="ORF">JL111_15045</name>
</gene>
<evidence type="ECO:0000313" key="1">
    <source>
        <dbReference type="EMBL" id="MBL3674798.1"/>
    </source>
</evidence>
<evidence type="ECO:0000313" key="2">
    <source>
        <dbReference type="Proteomes" id="UP000644749"/>
    </source>
</evidence>
<organism evidence="1 2">
    <name type="scientific">Paracoccus aerius</name>
    <dbReference type="NCBI Taxonomy" id="1915382"/>
    <lineage>
        <taxon>Bacteria</taxon>
        <taxon>Pseudomonadati</taxon>
        <taxon>Pseudomonadota</taxon>
        <taxon>Alphaproteobacteria</taxon>
        <taxon>Rhodobacterales</taxon>
        <taxon>Paracoccaceae</taxon>
        <taxon>Paracoccus</taxon>
    </lineage>
</organism>
<sequence>MKRKRLSVEPQIGAVADQDGWTMVRLVIRNFEPHEARATRLVASRGAVFYLDPKHTKGAMDKTPLRTRDIAVRIAPAPAHDVAIVLMAKGVKGAKDIRVKWHWLDGEPL</sequence>
<accession>A0ABS1S7V2</accession>